<protein>
    <submittedName>
        <fullName evidence="1">Uncharacterized protein</fullName>
    </submittedName>
</protein>
<evidence type="ECO:0000313" key="1">
    <source>
        <dbReference type="EMBL" id="JAH82048.1"/>
    </source>
</evidence>
<dbReference type="AlphaFoldDB" id="A0A0E9VXR3"/>
<sequence length="28" mass="3261">MSPETHTFKPHQYSTVKTIFLLDSSYTT</sequence>
<reference evidence="1" key="1">
    <citation type="submission" date="2014-11" db="EMBL/GenBank/DDBJ databases">
        <authorList>
            <person name="Amaro Gonzalez C."/>
        </authorList>
    </citation>
    <scope>NUCLEOTIDE SEQUENCE</scope>
</reference>
<reference evidence="1" key="2">
    <citation type="journal article" date="2015" name="Fish Shellfish Immunol.">
        <title>Early steps in the European eel (Anguilla anguilla)-Vibrio vulnificus interaction in the gills: Role of the RtxA13 toxin.</title>
        <authorList>
            <person name="Callol A."/>
            <person name="Pajuelo D."/>
            <person name="Ebbesson L."/>
            <person name="Teles M."/>
            <person name="MacKenzie S."/>
            <person name="Amaro C."/>
        </authorList>
    </citation>
    <scope>NUCLEOTIDE SEQUENCE</scope>
</reference>
<name>A0A0E9VXR3_ANGAN</name>
<organism evidence="1">
    <name type="scientific">Anguilla anguilla</name>
    <name type="common">European freshwater eel</name>
    <name type="synonym">Muraena anguilla</name>
    <dbReference type="NCBI Taxonomy" id="7936"/>
    <lineage>
        <taxon>Eukaryota</taxon>
        <taxon>Metazoa</taxon>
        <taxon>Chordata</taxon>
        <taxon>Craniata</taxon>
        <taxon>Vertebrata</taxon>
        <taxon>Euteleostomi</taxon>
        <taxon>Actinopterygii</taxon>
        <taxon>Neopterygii</taxon>
        <taxon>Teleostei</taxon>
        <taxon>Anguilliformes</taxon>
        <taxon>Anguillidae</taxon>
        <taxon>Anguilla</taxon>
    </lineage>
</organism>
<accession>A0A0E9VXR3</accession>
<dbReference type="EMBL" id="GBXM01026529">
    <property type="protein sequence ID" value="JAH82048.1"/>
    <property type="molecule type" value="Transcribed_RNA"/>
</dbReference>
<proteinExistence type="predicted"/>